<name>M7AVA2_CHEMY</name>
<dbReference type="InterPro" id="IPR036388">
    <property type="entry name" value="WH-like_DNA-bd_sf"/>
</dbReference>
<sequence length="685" mass="76842">SHLVSSRPGLIRDHKYHLRHHRHCCSGKELVDWLLSAGLSIQTRGQAIGVCQVLVDGAVLTHVKQEWHFQDKDAQFYRFAEGELSLEPGTWDTEELLEALAFLAQLGPDALLTMALRKPPAQRTEDELELIFEELLHIKAVAHLSHSVKRELASVLLFESHPKAGTVLFSQGDKGTSWYIIWKGSVNVVTHGKGLVTTLHEGDDFGQLALVNDAPRAATIILREDNCHFLRVDKRDFNRILKDVEANTMRLREHGKVVLVLEKNLQGSGCSNQSPSAGSSRLENGGGSTSPQPKVRSTVNWIASLEDATLNNSCAIGAQDKVPYDVYRADHSCLTVVLPVNASVRDVLQSLAHREGGHGERMLVKVNSAGDKAGLQMDTISVYTSLGLNERLFVVNVQELHTLTPHPEQLGPTVGSSETLDLISSKDLASQLTDYDWNLFSSVHQVELIYYTFGQQTFPSATTANLERVMRRFNELQYWIATELCLCAEPGKRAQLLRKFIKLAAHLKEQKNLNSFFAVMFGLSNTSVSRLSKTWERLPHKTRKLHSALERMLDPSWNHRVYRLAIAKLTPPIIPFMPLLLKDMTFIHEGNRTLAENLINFEKMRMMAKAVRIIHHSQSHTYGPISPLRSRPPQLLEDPQALRISTCSEQSLSGRSPAPTQAYLQHLKVIDNQKELSRLSRDLES</sequence>
<dbReference type="InterPro" id="IPR000595">
    <property type="entry name" value="cNMP-bd_dom"/>
</dbReference>
<dbReference type="PRINTS" id="PR00103">
    <property type="entry name" value="CAMPKINASE"/>
</dbReference>
<dbReference type="AlphaFoldDB" id="M7AVA2"/>
<dbReference type="PROSITE" id="PS00720">
    <property type="entry name" value="RASGEF"/>
    <property type="match status" value="1"/>
</dbReference>
<dbReference type="CDD" id="cd00038">
    <property type="entry name" value="CAP_ED"/>
    <property type="match status" value="1"/>
</dbReference>
<feature type="non-terminal residue" evidence="7">
    <location>
        <position position="1"/>
    </location>
</feature>
<evidence type="ECO:0000259" key="4">
    <source>
        <dbReference type="PROSITE" id="PS50009"/>
    </source>
</evidence>
<dbReference type="eggNOG" id="KOG2378">
    <property type="taxonomic scope" value="Eukaryota"/>
</dbReference>
<dbReference type="Pfam" id="PF00617">
    <property type="entry name" value="RasGEF"/>
    <property type="match status" value="1"/>
</dbReference>
<dbReference type="CDD" id="cd04437">
    <property type="entry name" value="DEP_Epac"/>
    <property type="match status" value="1"/>
</dbReference>
<dbReference type="Gene3D" id="2.60.120.10">
    <property type="entry name" value="Jelly Rolls"/>
    <property type="match status" value="1"/>
</dbReference>
<dbReference type="InterPro" id="IPR029071">
    <property type="entry name" value="Ubiquitin-like_domsf"/>
</dbReference>
<feature type="domain" description="DEP" evidence="6">
    <location>
        <begin position="23"/>
        <end position="81"/>
    </location>
</feature>
<evidence type="ECO:0000313" key="7">
    <source>
        <dbReference type="EMBL" id="EMP26940.1"/>
    </source>
</evidence>
<dbReference type="InterPro" id="IPR018490">
    <property type="entry name" value="cNMP-bd_dom_sf"/>
</dbReference>
<keyword evidence="1 2" id="KW-0344">Guanine-nucleotide releasing factor</keyword>
<accession>M7AVA2</accession>
<dbReference type="Pfam" id="PF00027">
    <property type="entry name" value="cNMP_binding"/>
    <property type="match status" value="1"/>
</dbReference>
<dbReference type="GO" id="GO:0005886">
    <property type="term" value="C:plasma membrane"/>
    <property type="evidence" value="ECO:0007669"/>
    <property type="project" value="TreeGrafter"/>
</dbReference>
<dbReference type="SUPFAM" id="SSF48366">
    <property type="entry name" value="Ras GEF"/>
    <property type="match status" value="1"/>
</dbReference>
<reference evidence="8" key="1">
    <citation type="journal article" date="2013" name="Nat. Genet.">
        <title>The draft genomes of soft-shell turtle and green sea turtle yield insights into the development and evolution of the turtle-specific body plan.</title>
        <authorList>
            <person name="Wang Z."/>
            <person name="Pascual-Anaya J."/>
            <person name="Zadissa A."/>
            <person name="Li W."/>
            <person name="Niimura Y."/>
            <person name="Huang Z."/>
            <person name="Li C."/>
            <person name="White S."/>
            <person name="Xiong Z."/>
            <person name="Fang D."/>
            <person name="Wang B."/>
            <person name="Ming Y."/>
            <person name="Chen Y."/>
            <person name="Zheng Y."/>
            <person name="Kuraku S."/>
            <person name="Pignatelli M."/>
            <person name="Herrero J."/>
            <person name="Beal K."/>
            <person name="Nozawa M."/>
            <person name="Li Q."/>
            <person name="Wang J."/>
            <person name="Zhang H."/>
            <person name="Yu L."/>
            <person name="Shigenobu S."/>
            <person name="Wang J."/>
            <person name="Liu J."/>
            <person name="Flicek P."/>
            <person name="Searle S."/>
            <person name="Wang J."/>
            <person name="Kuratani S."/>
            <person name="Yin Y."/>
            <person name="Aken B."/>
            <person name="Zhang G."/>
            <person name="Irie N."/>
        </authorList>
    </citation>
    <scope>NUCLEOTIDE SEQUENCE [LARGE SCALE GENOMIC DNA]</scope>
</reference>
<dbReference type="PROSITE" id="PS50042">
    <property type="entry name" value="CNMP_BINDING_3"/>
    <property type="match status" value="1"/>
</dbReference>
<dbReference type="InterPro" id="IPR008937">
    <property type="entry name" value="Ras-like_GEF"/>
</dbReference>
<feature type="compositionally biased region" description="Polar residues" evidence="3">
    <location>
        <begin position="268"/>
        <end position="282"/>
    </location>
</feature>
<dbReference type="SUPFAM" id="SSF51206">
    <property type="entry name" value="cAMP-binding domain-like"/>
    <property type="match status" value="1"/>
</dbReference>
<dbReference type="FunFam" id="1.10.840.10:FF:000002">
    <property type="entry name" value="Rap guanine nucleotide exchange factor 4"/>
    <property type="match status" value="1"/>
</dbReference>
<dbReference type="PANTHER" id="PTHR23113:SF24">
    <property type="entry name" value="RAP GUANINE NUCLEOTIDE EXCHANGE FACTOR 3"/>
    <property type="match status" value="1"/>
</dbReference>
<dbReference type="InterPro" id="IPR036964">
    <property type="entry name" value="RASGEF_cat_dom_sf"/>
</dbReference>
<dbReference type="GO" id="GO:0007265">
    <property type="term" value="P:Ras protein signal transduction"/>
    <property type="evidence" value="ECO:0007669"/>
    <property type="project" value="TreeGrafter"/>
</dbReference>
<keyword evidence="8" id="KW-1185">Reference proteome</keyword>
<dbReference type="SMART" id="SM00147">
    <property type="entry name" value="RasGEF"/>
    <property type="match status" value="1"/>
</dbReference>
<dbReference type="InterPro" id="IPR036390">
    <property type="entry name" value="WH_DNA-bd_sf"/>
</dbReference>
<dbReference type="STRING" id="8469.M7AVA2"/>
<feature type="region of interest" description="Disordered" evidence="3">
    <location>
        <begin position="268"/>
        <end position="294"/>
    </location>
</feature>
<dbReference type="Gene3D" id="1.10.10.10">
    <property type="entry name" value="Winged helix-like DNA-binding domain superfamily/Winged helix DNA-binding domain"/>
    <property type="match status" value="1"/>
</dbReference>
<dbReference type="InterPro" id="IPR019804">
    <property type="entry name" value="Ras_G-nucl-exch_fac_CS"/>
</dbReference>
<dbReference type="SUPFAM" id="SSF54236">
    <property type="entry name" value="Ubiquitin-like"/>
    <property type="match status" value="1"/>
</dbReference>
<dbReference type="SUPFAM" id="SSF46785">
    <property type="entry name" value="Winged helix' DNA-binding domain"/>
    <property type="match status" value="1"/>
</dbReference>
<dbReference type="GO" id="GO:0005085">
    <property type="term" value="F:guanyl-nucleotide exchange factor activity"/>
    <property type="evidence" value="ECO:0007669"/>
    <property type="project" value="UniProtKB-KW"/>
</dbReference>
<evidence type="ECO:0000259" key="5">
    <source>
        <dbReference type="PROSITE" id="PS50042"/>
    </source>
</evidence>
<dbReference type="InterPro" id="IPR014710">
    <property type="entry name" value="RmlC-like_jellyroll"/>
</dbReference>
<dbReference type="InterPro" id="IPR001895">
    <property type="entry name" value="RASGEF_cat_dom"/>
</dbReference>
<dbReference type="EMBL" id="KB575221">
    <property type="protein sequence ID" value="EMP26940.1"/>
    <property type="molecule type" value="Genomic_DNA"/>
</dbReference>
<protein>
    <submittedName>
        <fullName evidence="7">Rap guanine nucleotide exchange factor 3</fullName>
    </submittedName>
</protein>
<proteinExistence type="predicted"/>
<dbReference type="PANTHER" id="PTHR23113">
    <property type="entry name" value="GUANINE NUCLEOTIDE EXCHANGE FACTOR"/>
    <property type="match status" value="1"/>
</dbReference>
<dbReference type="Gene3D" id="1.10.8.1240">
    <property type="match status" value="1"/>
</dbReference>
<dbReference type="Proteomes" id="UP000031443">
    <property type="component" value="Unassembled WGS sequence"/>
</dbReference>
<dbReference type="SMART" id="SM00049">
    <property type="entry name" value="DEP"/>
    <property type="match status" value="1"/>
</dbReference>
<organism evidence="7 8">
    <name type="scientific">Chelonia mydas</name>
    <name type="common">Green sea-turtle</name>
    <name type="synonym">Chelonia agassizi</name>
    <dbReference type="NCBI Taxonomy" id="8469"/>
    <lineage>
        <taxon>Eukaryota</taxon>
        <taxon>Metazoa</taxon>
        <taxon>Chordata</taxon>
        <taxon>Craniata</taxon>
        <taxon>Vertebrata</taxon>
        <taxon>Euteleostomi</taxon>
        <taxon>Archelosauria</taxon>
        <taxon>Testudinata</taxon>
        <taxon>Testudines</taxon>
        <taxon>Cryptodira</taxon>
        <taxon>Durocryptodira</taxon>
        <taxon>Americhelydia</taxon>
        <taxon>Chelonioidea</taxon>
        <taxon>Cheloniidae</taxon>
        <taxon>Chelonia</taxon>
    </lineage>
</organism>
<dbReference type="InterPro" id="IPR000591">
    <property type="entry name" value="DEP_dom"/>
</dbReference>
<feature type="domain" description="Cyclic nucleotide-binding" evidence="5">
    <location>
        <begin position="140"/>
        <end position="241"/>
    </location>
</feature>
<dbReference type="SMART" id="SM00100">
    <property type="entry name" value="cNMP"/>
    <property type="match status" value="1"/>
</dbReference>
<evidence type="ECO:0000259" key="6">
    <source>
        <dbReference type="PROSITE" id="PS50186"/>
    </source>
</evidence>
<evidence type="ECO:0000256" key="3">
    <source>
        <dbReference type="SAM" id="MobiDB-lite"/>
    </source>
</evidence>
<dbReference type="CDD" id="cd00155">
    <property type="entry name" value="RasGEF"/>
    <property type="match status" value="1"/>
</dbReference>
<dbReference type="Gene3D" id="1.10.840.10">
    <property type="entry name" value="Ras guanine-nucleotide exchange factors catalytic domain"/>
    <property type="match status" value="1"/>
</dbReference>
<dbReference type="InterPro" id="IPR023578">
    <property type="entry name" value="Ras_GEF_dom_sf"/>
</dbReference>
<evidence type="ECO:0000313" key="8">
    <source>
        <dbReference type="Proteomes" id="UP000031443"/>
    </source>
</evidence>
<feature type="domain" description="Ras-GEF" evidence="4">
    <location>
        <begin position="424"/>
        <end position="651"/>
    </location>
</feature>
<dbReference type="Gene3D" id="3.10.20.90">
    <property type="entry name" value="Phosphatidylinositol 3-kinase Catalytic Subunit, Chain A, domain 1"/>
    <property type="match status" value="1"/>
</dbReference>
<evidence type="ECO:0000256" key="1">
    <source>
        <dbReference type="ARBA" id="ARBA00022658"/>
    </source>
</evidence>
<gene>
    <name evidence="7" type="ORF">UY3_15972</name>
</gene>
<dbReference type="PROSITE" id="PS50186">
    <property type="entry name" value="DEP"/>
    <property type="match status" value="1"/>
</dbReference>
<evidence type="ECO:0000256" key="2">
    <source>
        <dbReference type="PROSITE-ProRule" id="PRU00168"/>
    </source>
</evidence>
<dbReference type="FunFam" id="2.60.120.10:FF:000015">
    <property type="entry name" value="Rap guanine nucleotide exchange factor 4"/>
    <property type="match status" value="1"/>
</dbReference>
<dbReference type="PROSITE" id="PS50009">
    <property type="entry name" value="RASGEF_CAT"/>
    <property type="match status" value="1"/>
</dbReference>
<dbReference type="Pfam" id="PF00610">
    <property type="entry name" value="DEP"/>
    <property type="match status" value="1"/>
</dbReference>